<gene>
    <name evidence="6" type="ORF">CAL20_13505</name>
</gene>
<evidence type="ECO:0000256" key="4">
    <source>
        <dbReference type="SAM" id="MobiDB-lite"/>
    </source>
</evidence>
<comment type="caution">
    <text evidence="6">The sequence shown here is derived from an EMBL/GenBank/DDBJ whole genome shotgun (WGS) entry which is preliminary data.</text>
</comment>
<sequence length="373" mass="40034">MTQAPPPSPDSDQAADPPAESQPRSRTRPKLGHYTIHDVAALAGVSSVTASRYFNAPHKVSQKLRERIDAVIAQTGYAPNQIARRLASTHGGPVGAIMQNVSSPTFAQMVRGMTDALEAQGLQLLLANTEYSVDTESRAIRAFVGWHPSGLILTRGDHAPAIDSLLQTLQIPIVEAWEILEGRPYHQVGFSQHDVGLMLAEHFLQQGARRIRFAMAHGAHGTQDTRAERRAQGYSQAMQQAGLSSDIVRVAADDDYAAGLAHATRLAQEPAEQRPEAVIFAHDHLALTALLRAPTLGLSIPRDCAIAGFGDVPLASIVEPGLTTVRTQPYKIGEQAAATLVTAMQNAAGEITAPTVHHVPCELVVRNSSRLRA</sequence>
<dbReference type="InterPro" id="IPR000843">
    <property type="entry name" value="HTH_LacI"/>
</dbReference>
<dbReference type="CDD" id="cd01575">
    <property type="entry name" value="PBP1_GntR"/>
    <property type="match status" value="1"/>
</dbReference>
<accession>A0A261U6F4</accession>
<organism evidence="6 7">
    <name type="scientific">Bordetella genomosp. 4</name>
    <dbReference type="NCBI Taxonomy" id="463044"/>
    <lineage>
        <taxon>Bacteria</taxon>
        <taxon>Pseudomonadati</taxon>
        <taxon>Pseudomonadota</taxon>
        <taxon>Betaproteobacteria</taxon>
        <taxon>Burkholderiales</taxon>
        <taxon>Alcaligenaceae</taxon>
        <taxon>Bordetella</taxon>
    </lineage>
</organism>
<keyword evidence="3" id="KW-0804">Transcription</keyword>
<dbReference type="SUPFAM" id="SSF53822">
    <property type="entry name" value="Periplasmic binding protein-like I"/>
    <property type="match status" value="1"/>
</dbReference>
<dbReference type="PANTHER" id="PTHR30146">
    <property type="entry name" value="LACI-RELATED TRANSCRIPTIONAL REPRESSOR"/>
    <property type="match status" value="1"/>
</dbReference>
<keyword evidence="7" id="KW-1185">Reference proteome</keyword>
<dbReference type="InterPro" id="IPR010982">
    <property type="entry name" value="Lambda_DNA-bd_dom_sf"/>
</dbReference>
<evidence type="ECO:0000313" key="7">
    <source>
        <dbReference type="Proteomes" id="UP000216885"/>
    </source>
</evidence>
<dbReference type="RefSeq" id="WP_094838119.1">
    <property type="nucleotide sequence ID" value="NZ_NEVQ01000013.1"/>
</dbReference>
<reference evidence="6 7" key="1">
    <citation type="submission" date="2017-05" db="EMBL/GenBank/DDBJ databases">
        <title>Complete and WGS of Bordetella genogroups.</title>
        <authorList>
            <person name="Spilker T."/>
            <person name="LiPuma J."/>
        </authorList>
    </citation>
    <scope>NUCLEOTIDE SEQUENCE [LARGE SCALE GENOMIC DNA]</scope>
    <source>
        <strain evidence="6 7">AU9919</strain>
    </source>
</reference>
<dbReference type="PANTHER" id="PTHR30146:SF33">
    <property type="entry name" value="TRANSCRIPTIONAL REGULATOR"/>
    <property type="match status" value="1"/>
</dbReference>
<dbReference type="EMBL" id="NEVQ01000013">
    <property type="protein sequence ID" value="OZI56443.1"/>
    <property type="molecule type" value="Genomic_DNA"/>
</dbReference>
<evidence type="ECO:0000256" key="1">
    <source>
        <dbReference type="ARBA" id="ARBA00023015"/>
    </source>
</evidence>
<dbReference type="Proteomes" id="UP000216885">
    <property type="component" value="Unassembled WGS sequence"/>
</dbReference>
<dbReference type="InterPro" id="IPR028082">
    <property type="entry name" value="Peripla_BP_I"/>
</dbReference>
<dbReference type="GO" id="GO:0000976">
    <property type="term" value="F:transcription cis-regulatory region binding"/>
    <property type="evidence" value="ECO:0007669"/>
    <property type="project" value="TreeGrafter"/>
</dbReference>
<dbReference type="SUPFAM" id="SSF47413">
    <property type="entry name" value="lambda repressor-like DNA-binding domains"/>
    <property type="match status" value="1"/>
</dbReference>
<keyword evidence="2" id="KW-0238">DNA-binding</keyword>
<dbReference type="Pfam" id="PF13377">
    <property type="entry name" value="Peripla_BP_3"/>
    <property type="match status" value="1"/>
</dbReference>
<keyword evidence="1" id="KW-0805">Transcription regulation</keyword>
<feature type="compositionally biased region" description="Low complexity" evidence="4">
    <location>
        <begin position="10"/>
        <end position="19"/>
    </location>
</feature>
<protein>
    <recommendedName>
        <fullName evidence="5">HTH lacI-type domain-containing protein</fullName>
    </recommendedName>
</protein>
<dbReference type="SMART" id="SM00354">
    <property type="entry name" value="HTH_LACI"/>
    <property type="match status" value="1"/>
</dbReference>
<dbReference type="PROSITE" id="PS50932">
    <property type="entry name" value="HTH_LACI_2"/>
    <property type="match status" value="1"/>
</dbReference>
<dbReference type="Pfam" id="PF00356">
    <property type="entry name" value="LacI"/>
    <property type="match status" value="1"/>
</dbReference>
<evidence type="ECO:0000259" key="5">
    <source>
        <dbReference type="PROSITE" id="PS50932"/>
    </source>
</evidence>
<evidence type="ECO:0000313" key="6">
    <source>
        <dbReference type="EMBL" id="OZI56443.1"/>
    </source>
</evidence>
<feature type="domain" description="HTH lacI-type" evidence="5">
    <location>
        <begin position="34"/>
        <end position="88"/>
    </location>
</feature>
<feature type="region of interest" description="Disordered" evidence="4">
    <location>
        <begin position="1"/>
        <end position="31"/>
    </location>
</feature>
<dbReference type="Gene3D" id="3.40.50.2300">
    <property type="match status" value="2"/>
</dbReference>
<proteinExistence type="predicted"/>
<evidence type="ECO:0000256" key="3">
    <source>
        <dbReference type="ARBA" id="ARBA00023163"/>
    </source>
</evidence>
<dbReference type="GO" id="GO:0003700">
    <property type="term" value="F:DNA-binding transcription factor activity"/>
    <property type="evidence" value="ECO:0007669"/>
    <property type="project" value="TreeGrafter"/>
</dbReference>
<evidence type="ECO:0000256" key="2">
    <source>
        <dbReference type="ARBA" id="ARBA00023125"/>
    </source>
</evidence>
<dbReference type="Gene3D" id="1.10.260.40">
    <property type="entry name" value="lambda repressor-like DNA-binding domains"/>
    <property type="match status" value="1"/>
</dbReference>
<dbReference type="AlphaFoldDB" id="A0A261U6F4"/>
<dbReference type="InterPro" id="IPR046335">
    <property type="entry name" value="LacI/GalR-like_sensor"/>
</dbReference>
<dbReference type="CDD" id="cd01392">
    <property type="entry name" value="HTH_LacI"/>
    <property type="match status" value="1"/>
</dbReference>
<name>A0A261U6F4_9BORD</name>